<feature type="domain" description="Nudix hydrolase" evidence="3">
    <location>
        <begin position="17"/>
        <end position="148"/>
    </location>
</feature>
<dbReference type="Gene3D" id="3.90.79.10">
    <property type="entry name" value="Nucleoside Triphosphate Pyrophosphohydrolase"/>
    <property type="match status" value="1"/>
</dbReference>
<dbReference type="EMBL" id="JAGINW010000001">
    <property type="protein sequence ID" value="MBP2330648.1"/>
    <property type="molecule type" value="Genomic_DNA"/>
</dbReference>
<dbReference type="PROSITE" id="PS00893">
    <property type="entry name" value="NUDIX_BOX"/>
    <property type="match status" value="1"/>
</dbReference>
<keyword evidence="5" id="KW-1185">Reference proteome</keyword>
<reference evidence="4 5" key="1">
    <citation type="submission" date="2021-03" db="EMBL/GenBank/DDBJ databases">
        <title>Sequencing the genomes of 1000 actinobacteria strains.</title>
        <authorList>
            <person name="Klenk H.-P."/>
        </authorList>
    </citation>
    <scope>NUCLEOTIDE SEQUENCE [LARGE SCALE GENOMIC DNA]</scope>
    <source>
        <strain evidence="4 5">DSM 46670</strain>
    </source>
</reference>
<dbReference type="Proteomes" id="UP001519332">
    <property type="component" value="Unassembled WGS sequence"/>
</dbReference>
<sequence length="150" mass="16651">MIIDPALRWWIAADGEYWHETAGIFVRNPGGEYLLFRRTKFPFGLTVPAGHIEVDETPAAAAERELSEETGLSGRALDGLGDVDLVGDSCRRGADIHRWHVFITEVDEHTDVAINDEGTEPVWLTPSSLAGVELTPAVTMLVERYRRHLG</sequence>
<keyword evidence="2" id="KW-0378">Hydrolase</keyword>
<dbReference type="SUPFAM" id="SSF55811">
    <property type="entry name" value="Nudix"/>
    <property type="match status" value="1"/>
</dbReference>
<dbReference type="RefSeq" id="WP_209647269.1">
    <property type="nucleotide sequence ID" value="NZ_JAGINW010000001.1"/>
</dbReference>
<proteinExistence type="inferred from homology"/>
<comment type="caution">
    <text evidence="4">The sequence shown here is derived from an EMBL/GenBank/DDBJ whole genome shotgun (WGS) entry which is preliminary data.</text>
</comment>
<protein>
    <submittedName>
        <fullName evidence="4">8-oxo-dGTP pyrophosphatase MutT (NUDIX family)</fullName>
    </submittedName>
</protein>
<evidence type="ECO:0000256" key="2">
    <source>
        <dbReference type="ARBA" id="ARBA00022801"/>
    </source>
</evidence>
<dbReference type="InterPro" id="IPR000086">
    <property type="entry name" value="NUDIX_hydrolase_dom"/>
</dbReference>
<comment type="similarity">
    <text evidence="1">Belongs to the Nudix hydrolase family.</text>
</comment>
<evidence type="ECO:0000256" key="1">
    <source>
        <dbReference type="ARBA" id="ARBA00005582"/>
    </source>
</evidence>
<dbReference type="Pfam" id="PF00293">
    <property type="entry name" value="NUDIX"/>
    <property type="match status" value="1"/>
</dbReference>
<dbReference type="InterPro" id="IPR020084">
    <property type="entry name" value="NUDIX_hydrolase_CS"/>
</dbReference>
<name>A0ABS4U1V6_9PSEU</name>
<dbReference type="InterPro" id="IPR015797">
    <property type="entry name" value="NUDIX_hydrolase-like_dom_sf"/>
</dbReference>
<organism evidence="4 5">
    <name type="scientific">Kibdelosporangium banguiense</name>
    <dbReference type="NCBI Taxonomy" id="1365924"/>
    <lineage>
        <taxon>Bacteria</taxon>
        <taxon>Bacillati</taxon>
        <taxon>Actinomycetota</taxon>
        <taxon>Actinomycetes</taxon>
        <taxon>Pseudonocardiales</taxon>
        <taxon>Pseudonocardiaceae</taxon>
        <taxon>Kibdelosporangium</taxon>
    </lineage>
</organism>
<evidence type="ECO:0000259" key="3">
    <source>
        <dbReference type="PROSITE" id="PS51462"/>
    </source>
</evidence>
<dbReference type="PANTHER" id="PTHR43736:SF1">
    <property type="entry name" value="DIHYDRONEOPTERIN TRIPHOSPHATE DIPHOSPHATASE"/>
    <property type="match status" value="1"/>
</dbReference>
<evidence type="ECO:0000313" key="4">
    <source>
        <dbReference type="EMBL" id="MBP2330648.1"/>
    </source>
</evidence>
<accession>A0ABS4U1V6</accession>
<dbReference type="PANTHER" id="PTHR43736">
    <property type="entry name" value="ADP-RIBOSE PYROPHOSPHATASE"/>
    <property type="match status" value="1"/>
</dbReference>
<gene>
    <name evidence="4" type="ORF">JOF56_011033</name>
</gene>
<dbReference type="CDD" id="cd02883">
    <property type="entry name" value="NUDIX_Hydrolase"/>
    <property type="match status" value="1"/>
</dbReference>
<evidence type="ECO:0000313" key="5">
    <source>
        <dbReference type="Proteomes" id="UP001519332"/>
    </source>
</evidence>
<dbReference type="PROSITE" id="PS51462">
    <property type="entry name" value="NUDIX"/>
    <property type="match status" value="1"/>
</dbReference>